<feature type="region of interest" description="Disordered" evidence="1">
    <location>
        <begin position="301"/>
        <end position="322"/>
    </location>
</feature>
<gene>
    <name evidence="2" type="ORF">D8S85_17020</name>
</gene>
<protein>
    <submittedName>
        <fullName evidence="2">DUF4843 domain-containing protein</fullName>
    </submittedName>
</protein>
<dbReference type="KEGG" id="buy:D8S85_17020"/>
<feature type="compositionally biased region" description="Pro residues" evidence="1">
    <location>
        <begin position="305"/>
        <end position="315"/>
    </location>
</feature>
<dbReference type="AlphaFoldDB" id="A0A3Q9IQ58"/>
<dbReference type="PROSITE" id="PS51257">
    <property type="entry name" value="PROKAR_LIPOPROTEIN"/>
    <property type="match status" value="1"/>
</dbReference>
<dbReference type="Proteomes" id="UP000270673">
    <property type="component" value="Chromosome"/>
</dbReference>
<organism evidence="2 3">
    <name type="scientific">Butyricimonas faecalis</name>
    <dbReference type="NCBI Taxonomy" id="2093856"/>
    <lineage>
        <taxon>Bacteria</taxon>
        <taxon>Pseudomonadati</taxon>
        <taxon>Bacteroidota</taxon>
        <taxon>Bacteroidia</taxon>
        <taxon>Bacteroidales</taxon>
        <taxon>Odoribacteraceae</taxon>
        <taxon>Butyricimonas</taxon>
    </lineage>
</organism>
<dbReference type="InterPro" id="IPR032299">
    <property type="entry name" value="DUF4843"/>
</dbReference>
<proteinExistence type="predicted"/>
<evidence type="ECO:0000313" key="3">
    <source>
        <dbReference type="Proteomes" id="UP000270673"/>
    </source>
</evidence>
<dbReference type="RefSeq" id="WP_127075412.1">
    <property type="nucleotide sequence ID" value="NZ_CP032819.1"/>
</dbReference>
<dbReference type="EMBL" id="CP032819">
    <property type="protein sequence ID" value="AZS31087.1"/>
    <property type="molecule type" value="Genomic_DNA"/>
</dbReference>
<name>A0A3Q9IQ58_9BACT</name>
<dbReference type="Pfam" id="PF16132">
    <property type="entry name" value="DUF4843"/>
    <property type="match status" value="1"/>
</dbReference>
<dbReference type="OrthoDB" id="1095531at2"/>
<sequence>MNKYIYIGFLFLLLGCQKEGIVSFDQKKDCIQFNYDPQENQMVLEYDFAFQSVVGKDEWGYPTIYLGDSISRDTISVFLSLMGHASDVDREFKLKTVPLELLEELPLATVEFLPKYTFRANRLLDTVQVVLIRPERRGKYAVGITFDFEDASSLFDSGAEEQSVYQVMVSDRYEKPADWAEGENALGEFSEEKYAFFVTILGVKFSPYLDWGTYNQVLRDKLAEFNEKHPDAPKDFSFPVWTKPNWWDWYMGAGTYLGEFSEAKKEFVISVVGEENYTSYTDWASFMPKLREAYDAYNEKHPDEPLPFAPFPPDPEVSDNDK</sequence>
<evidence type="ECO:0000256" key="1">
    <source>
        <dbReference type="SAM" id="MobiDB-lite"/>
    </source>
</evidence>
<evidence type="ECO:0000313" key="2">
    <source>
        <dbReference type="EMBL" id="AZS31087.1"/>
    </source>
</evidence>
<accession>A0A3Q9IQ58</accession>
<keyword evidence="3" id="KW-1185">Reference proteome</keyword>
<reference evidence="2 3" key="1">
    <citation type="submission" date="2018-10" db="EMBL/GenBank/DDBJ databases">
        <title>Butyricimonas faecalis sp. nov., isolated from human faeces and emended description of the genus Butyricimonas.</title>
        <authorList>
            <person name="Le Roy T."/>
            <person name="Van der Smissen P."/>
            <person name="Paquot A."/>
            <person name="Delzenne N."/>
            <person name="Muccioli G."/>
            <person name="Collet J.-F."/>
            <person name="Cani P.D."/>
        </authorList>
    </citation>
    <scope>NUCLEOTIDE SEQUENCE [LARGE SCALE GENOMIC DNA]</scope>
    <source>
        <strain evidence="2 3">H184</strain>
    </source>
</reference>